<proteinExistence type="predicted"/>
<reference evidence="1" key="1">
    <citation type="journal article" date="2014" name="Front. Microbiol.">
        <title>High frequency of phylogenetically diverse reductive dehalogenase-homologous genes in deep subseafloor sedimentary metagenomes.</title>
        <authorList>
            <person name="Kawai M."/>
            <person name="Futagami T."/>
            <person name="Toyoda A."/>
            <person name="Takaki Y."/>
            <person name="Nishi S."/>
            <person name="Hori S."/>
            <person name="Arai W."/>
            <person name="Tsubouchi T."/>
            <person name="Morono Y."/>
            <person name="Uchiyama I."/>
            <person name="Ito T."/>
            <person name="Fujiyama A."/>
            <person name="Inagaki F."/>
            <person name="Takami H."/>
        </authorList>
    </citation>
    <scope>NUCLEOTIDE SEQUENCE</scope>
    <source>
        <strain evidence="1">Expedition CK06-06</strain>
    </source>
</reference>
<protein>
    <submittedName>
        <fullName evidence="1">Uncharacterized protein</fullName>
    </submittedName>
</protein>
<gene>
    <name evidence="1" type="ORF">S01H4_41798</name>
</gene>
<comment type="caution">
    <text evidence="1">The sequence shown here is derived from an EMBL/GenBank/DDBJ whole genome shotgun (WGS) entry which is preliminary data.</text>
</comment>
<accession>X1C3U1</accession>
<dbReference type="EMBL" id="BART01022890">
    <property type="protein sequence ID" value="GAH01982.1"/>
    <property type="molecule type" value="Genomic_DNA"/>
</dbReference>
<feature type="non-terminal residue" evidence="1">
    <location>
        <position position="41"/>
    </location>
</feature>
<dbReference type="AlphaFoldDB" id="X1C3U1"/>
<name>X1C3U1_9ZZZZ</name>
<organism evidence="1">
    <name type="scientific">marine sediment metagenome</name>
    <dbReference type="NCBI Taxonomy" id="412755"/>
    <lineage>
        <taxon>unclassified sequences</taxon>
        <taxon>metagenomes</taxon>
        <taxon>ecological metagenomes</taxon>
    </lineage>
</organism>
<sequence>MPRVIDAFAQFFDDNGDPLVNGFLAFKESGTNNTDKDTFAD</sequence>
<evidence type="ECO:0000313" key="1">
    <source>
        <dbReference type="EMBL" id="GAH01982.1"/>
    </source>
</evidence>